<feature type="domain" description="CusB-like beta-barrel" evidence="8">
    <location>
        <begin position="317"/>
        <end position="357"/>
    </location>
</feature>
<evidence type="ECO:0000256" key="5">
    <source>
        <dbReference type="SAM" id="MobiDB-lite"/>
    </source>
</evidence>
<dbReference type="Gene3D" id="1.10.287.470">
    <property type="entry name" value="Helix hairpin bin"/>
    <property type="match status" value="1"/>
</dbReference>
<keyword evidence="4 6" id="KW-0472">Membrane</keyword>
<dbReference type="GO" id="GO:0016020">
    <property type="term" value="C:membrane"/>
    <property type="evidence" value="ECO:0007669"/>
    <property type="project" value="UniProtKB-SubCell"/>
</dbReference>
<feature type="domain" description="Multidrug resistance protein MdtA-like barrel-sandwich hybrid" evidence="7">
    <location>
        <begin position="67"/>
        <end position="312"/>
    </location>
</feature>
<evidence type="ECO:0000256" key="4">
    <source>
        <dbReference type="ARBA" id="ARBA00023136"/>
    </source>
</evidence>
<dbReference type="STRING" id="1391653.AKJ08_1724"/>
<keyword evidence="3 6" id="KW-1133">Transmembrane helix</keyword>
<evidence type="ECO:0000256" key="1">
    <source>
        <dbReference type="ARBA" id="ARBA00004167"/>
    </source>
</evidence>
<feature type="region of interest" description="Disordered" evidence="5">
    <location>
        <begin position="1"/>
        <end position="25"/>
    </location>
</feature>
<dbReference type="KEGG" id="vin:AKJ08_1724"/>
<gene>
    <name evidence="9" type="ORF">AKJ08_1724</name>
</gene>
<dbReference type="Proteomes" id="UP000055590">
    <property type="component" value="Chromosome"/>
</dbReference>
<keyword evidence="10" id="KW-1185">Reference proteome</keyword>
<dbReference type="PANTHER" id="PTHR30386:SF26">
    <property type="entry name" value="TRANSPORT PROTEIN COMB"/>
    <property type="match status" value="1"/>
</dbReference>
<dbReference type="InterPro" id="IPR050739">
    <property type="entry name" value="MFP"/>
</dbReference>
<feature type="transmembrane region" description="Helical" evidence="6">
    <location>
        <begin position="32"/>
        <end position="51"/>
    </location>
</feature>
<protein>
    <submittedName>
        <fullName evidence="9">Multidrug resistance protein A</fullName>
    </submittedName>
</protein>
<evidence type="ECO:0000256" key="6">
    <source>
        <dbReference type="SAM" id="Phobius"/>
    </source>
</evidence>
<dbReference type="Pfam" id="PF25917">
    <property type="entry name" value="BSH_RND"/>
    <property type="match status" value="1"/>
</dbReference>
<evidence type="ECO:0000256" key="2">
    <source>
        <dbReference type="ARBA" id="ARBA00022692"/>
    </source>
</evidence>
<dbReference type="OrthoDB" id="9811754at2"/>
<organism evidence="9 10">
    <name type="scientific">Vulgatibacter incomptus</name>
    <dbReference type="NCBI Taxonomy" id="1391653"/>
    <lineage>
        <taxon>Bacteria</taxon>
        <taxon>Pseudomonadati</taxon>
        <taxon>Myxococcota</taxon>
        <taxon>Myxococcia</taxon>
        <taxon>Myxococcales</taxon>
        <taxon>Cystobacterineae</taxon>
        <taxon>Vulgatibacteraceae</taxon>
        <taxon>Vulgatibacter</taxon>
    </lineage>
</organism>
<dbReference type="GO" id="GO:0055085">
    <property type="term" value="P:transmembrane transport"/>
    <property type="evidence" value="ECO:0007669"/>
    <property type="project" value="InterPro"/>
</dbReference>
<accession>A0A0K1PCV8</accession>
<evidence type="ECO:0000313" key="10">
    <source>
        <dbReference type="Proteomes" id="UP000055590"/>
    </source>
</evidence>
<evidence type="ECO:0000256" key="3">
    <source>
        <dbReference type="ARBA" id="ARBA00022989"/>
    </source>
</evidence>
<evidence type="ECO:0000313" key="9">
    <source>
        <dbReference type="EMBL" id="AKU91337.1"/>
    </source>
</evidence>
<evidence type="ECO:0000259" key="7">
    <source>
        <dbReference type="Pfam" id="PF25917"/>
    </source>
</evidence>
<dbReference type="SUPFAM" id="SSF111369">
    <property type="entry name" value="HlyD-like secretion proteins"/>
    <property type="match status" value="3"/>
</dbReference>
<dbReference type="RefSeq" id="WP_050725663.1">
    <property type="nucleotide sequence ID" value="NZ_CP012332.1"/>
</dbReference>
<name>A0A0K1PCV8_9BACT</name>
<sequence length="412" mass="42329">MSSALAIEPSPANGPSAVPPPPPRNKSKLRNLGFGAAVGLALVAALGWFLLHRGLESTDDAQVDADIVSVPARTSGVVVALHFVENQAVKAGDLLVELDPDPARARLAQAEATLEAAKATAAATEADERVVEAQATGGRSLAQASLQGARVGVAASRSQIAEGEAQIASATAARTRAESDLERARALFAKGALSKANVDRATTAFDTAAASLDQARAHLSSLQASAAQASSRTAEAAARLEQSRDVDSVVGQARARASTAHAQVAVAQAARDLAALELAYTRIVAPHDGVISKKTVAVGQMLSAGQPIGQLVDLDHVWVTANFKETQLSEMRPGQHAKVSVDAFPGVELTGAVESLAAVTGARVALLPPDNASGNFTKVVQRVPVRVRLDGVPSGLPLRPGMNVDLTVDTRG</sequence>
<dbReference type="InterPro" id="IPR058625">
    <property type="entry name" value="MdtA-like_BSH"/>
</dbReference>
<dbReference type="EMBL" id="CP012332">
    <property type="protein sequence ID" value="AKU91337.1"/>
    <property type="molecule type" value="Genomic_DNA"/>
</dbReference>
<evidence type="ECO:0000259" key="8">
    <source>
        <dbReference type="Pfam" id="PF25954"/>
    </source>
</evidence>
<dbReference type="Gene3D" id="2.40.50.100">
    <property type="match status" value="1"/>
</dbReference>
<dbReference type="PANTHER" id="PTHR30386">
    <property type="entry name" value="MEMBRANE FUSION SUBUNIT OF EMRAB-TOLC MULTIDRUG EFFLUX PUMP"/>
    <property type="match status" value="1"/>
</dbReference>
<proteinExistence type="predicted"/>
<comment type="subcellular location">
    <subcellularLocation>
        <location evidence="1">Membrane</location>
        <topology evidence="1">Single-pass membrane protein</topology>
    </subcellularLocation>
</comment>
<dbReference type="Gene3D" id="2.40.30.170">
    <property type="match status" value="1"/>
</dbReference>
<dbReference type="InterPro" id="IPR058792">
    <property type="entry name" value="Beta-barrel_RND_2"/>
</dbReference>
<dbReference type="PATRIC" id="fig|1391653.3.peg.1811"/>
<dbReference type="Pfam" id="PF25954">
    <property type="entry name" value="Beta-barrel_RND_2"/>
    <property type="match status" value="1"/>
</dbReference>
<dbReference type="PRINTS" id="PR01490">
    <property type="entry name" value="RTXTOXIND"/>
</dbReference>
<reference evidence="9 10" key="1">
    <citation type="submission" date="2015-08" db="EMBL/GenBank/DDBJ databases">
        <authorList>
            <person name="Babu N.S."/>
            <person name="Beckwith C.J."/>
            <person name="Beseler K.G."/>
            <person name="Brison A."/>
            <person name="Carone J.V."/>
            <person name="Caskin T.P."/>
            <person name="Diamond M."/>
            <person name="Durham M.E."/>
            <person name="Foxe J.M."/>
            <person name="Go M."/>
            <person name="Henderson B.A."/>
            <person name="Jones I.B."/>
            <person name="McGettigan J.A."/>
            <person name="Micheletti S.J."/>
            <person name="Nasrallah M.E."/>
            <person name="Ortiz D."/>
            <person name="Piller C.R."/>
            <person name="Privatt S.R."/>
            <person name="Schneider S.L."/>
            <person name="Sharp S."/>
            <person name="Smith T.C."/>
            <person name="Stanton J.D."/>
            <person name="Ullery H.E."/>
            <person name="Wilson R.J."/>
            <person name="Serrano M.G."/>
            <person name="Buck G."/>
            <person name="Lee V."/>
            <person name="Wang Y."/>
            <person name="Carvalho R."/>
            <person name="Voegtly L."/>
            <person name="Shi R."/>
            <person name="Duckworth R."/>
            <person name="Johnson A."/>
            <person name="Loviza R."/>
            <person name="Walstead R."/>
            <person name="Shah Z."/>
            <person name="Kiflezghi M."/>
            <person name="Wade K."/>
            <person name="Ball S.L."/>
            <person name="Bradley K.W."/>
            <person name="Asai D.J."/>
            <person name="Bowman C.A."/>
            <person name="Russell D.A."/>
            <person name="Pope W.H."/>
            <person name="Jacobs-Sera D."/>
            <person name="Hendrix R.W."/>
            <person name="Hatfull G.F."/>
        </authorList>
    </citation>
    <scope>NUCLEOTIDE SEQUENCE [LARGE SCALE GENOMIC DNA]</scope>
    <source>
        <strain evidence="9 10">DSM 27710</strain>
    </source>
</reference>
<dbReference type="AlphaFoldDB" id="A0A0K1PCV8"/>
<keyword evidence="2 6" id="KW-0812">Transmembrane</keyword>